<keyword evidence="7" id="KW-0653">Protein transport</keyword>
<evidence type="ECO:0000256" key="3">
    <source>
        <dbReference type="ARBA" id="ARBA00022448"/>
    </source>
</evidence>
<gene>
    <name evidence="11" type="primary">tomboy40_1</name>
</gene>
<reference evidence="11" key="1">
    <citation type="submission" date="2017-10" db="EMBL/GenBank/DDBJ databases">
        <title>Transcriptome Assembly of Sugarcane Aphid Adults.</title>
        <authorList>
            <person name="Scully E.D."/>
            <person name="Palmer N.A."/>
            <person name="Geib S.M."/>
            <person name="Sarath G."/>
            <person name="Sattler S.E."/>
        </authorList>
    </citation>
    <scope>NUCLEOTIDE SEQUENCE</scope>
    <source>
        <tissue evidence="11">Whole body</tissue>
    </source>
</reference>
<evidence type="ECO:0000256" key="9">
    <source>
        <dbReference type="ARBA" id="ARBA00023136"/>
    </source>
</evidence>
<dbReference type="AlphaFoldDB" id="A0A2H8THQ7"/>
<protein>
    <submittedName>
        <fullName evidence="11">Mitochondrial import receptor subunit TOM40 2</fullName>
    </submittedName>
</protein>
<evidence type="ECO:0000256" key="8">
    <source>
        <dbReference type="ARBA" id="ARBA00023128"/>
    </source>
</evidence>
<evidence type="ECO:0000256" key="7">
    <source>
        <dbReference type="ARBA" id="ARBA00022927"/>
    </source>
</evidence>
<keyword evidence="5" id="KW-0812">Transmembrane</keyword>
<evidence type="ECO:0000256" key="2">
    <source>
        <dbReference type="ARBA" id="ARBA00010510"/>
    </source>
</evidence>
<dbReference type="InterPro" id="IPR023614">
    <property type="entry name" value="Porin_dom_sf"/>
</dbReference>
<dbReference type="OrthoDB" id="19656at2759"/>
<dbReference type="InterPro" id="IPR027246">
    <property type="entry name" value="Porin_Euk/Tom40"/>
</dbReference>
<keyword evidence="9" id="KW-0472">Membrane</keyword>
<keyword evidence="3" id="KW-0813">Transport</keyword>
<dbReference type="EMBL" id="GFXV01001784">
    <property type="protein sequence ID" value="MBW13589.1"/>
    <property type="molecule type" value="Transcribed_RNA"/>
</dbReference>
<dbReference type="GO" id="GO:0005741">
    <property type="term" value="C:mitochondrial outer membrane"/>
    <property type="evidence" value="ECO:0007669"/>
    <property type="project" value="UniProtKB-SubCell"/>
</dbReference>
<feature type="compositionally biased region" description="Polar residues" evidence="10">
    <location>
        <begin position="1"/>
        <end position="10"/>
    </location>
</feature>
<accession>A0A2H8THQ7</accession>
<keyword evidence="6" id="KW-1000">Mitochondrion outer membrane</keyword>
<proteinExistence type="inferred from homology"/>
<evidence type="ECO:0000256" key="5">
    <source>
        <dbReference type="ARBA" id="ARBA00022692"/>
    </source>
</evidence>
<comment type="similarity">
    <text evidence="2">Belongs to the Tom40 family.</text>
</comment>
<feature type="compositionally biased region" description="Pro residues" evidence="10">
    <location>
        <begin position="11"/>
        <end position="29"/>
    </location>
</feature>
<keyword evidence="11" id="KW-0675">Receptor</keyword>
<keyword evidence="4" id="KW-1134">Transmembrane beta strand</keyword>
<dbReference type="GO" id="GO:0030150">
    <property type="term" value="P:protein import into mitochondrial matrix"/>
    <property type="evidence" value="ECO:0007669"/>
    <property type="project" value="InterPro"/>
</dbReference>
<evidence type="ECO:0000256" key="10">
    <source>
        <dbReference type="SAM" id="MobiDB-lite"/>
    </source>
</evidence>
<dbReference type="GO" id="GO:0008320">
    <property type="term" value="F:protein transmembrane transporter activity"/>
    <property type="evidence" value="ECO:0007669"/>
    <property type="project" value="InterPro"/>
</dbReference>
<dbReference type="PANTHER" id="PTHR10802">
    <property type="entry name" value="MITOCHONDRIAL IMPORT RECEPTOR SUBUNIT TOM40"/>
    <property type="match status" value="1"/>
</dbReference>
<name>A0A2H8THQ7_9HEMI</name>
<evidence type="ECO:0000256" key="4">
    <source>
        <dbReference type="ARBA" id="ARBA00022452"/>
    </source>
</evidence>
<keyword evidence="8" id="KW-0496">Mitochondrion</keyword>
<dbReference type="Pfam" id="PF01459">
    <property type="entry name" value="Porin_3"/>
    <property type="match status" value="1"/>
</dbReference>
<evidence type="ECO:0000313" key="11">
    <source>
        <dbReference type="EMBL" id="MBW13589.1"/>
    </source>
</evidence>
<evidence type="ECO:0000256" key="1">
    <source>
        <dbReference type="ARBA" id="ARBA00004374"/>
    </source>
</evidence>
<sequence length="324" mass="36063">MGNVHASSNLPPMPPNTTPIPPPTTPQKLPPENRIENPGSVEELHKKCKELFPMTFEGIRLVINKGLSNHFFVSHSLLIGSTSQTSNYKFGSTFVGTNQVGPGDFSPLLIGDIDPRGNISTNVNVQPWDNVKIKLNTQFQEFKTTGIQTTAEYRANRYTATLCLVNPDLFNYTGIYISQYLYALNNKTSVGAEIIHQRSPQIPNGHITVFNVLGRYIYDDATTISTTLSFTGLQCCYHFKASEQLQFGVDLEGSLLQRDINATFAYQAQIPKSDINIKGSIDRKWNVSTTLEKRLHPMPFTFALSTMFSPAKHQLRMGVGFLVG</sequence>
<organism evidence="11">
    <name type="scientific">Melanaphis sacchari</name>
    <dbReference type="NCBI Taxonomy" id="742174"/>
    <lineage>
        <taxon>Eukaryota</taxon>
        <taxon>Metazoa</taxon>
        <taxon>Ecdysozoa</taxon>
        <taxon>Arthropoda</taxon>
        <taxon>Hexapoda</taxon>
        <taxon>Insecta</taxon>
        <taxon>Pterygota</taxon>
        <taxon>Neoptera</taxon>
        <taxon>Paraneoptera</taxon>
        <taxon>Hemiptera</taxon>
        <taxon>Sternorrhyncha</taxon>
        <taxon>Aphidomorpha</taxon>
        <taxon>Aphidoidea</taxon>
        <taxon>Aphididae</taxon>
        <taxon>Aphidini</taxon>
        <taxon>Melanaphis</taxon>
    </lineage>
</organism>
<dbReference type="CDD" id="cd07305">
    <property type="entry name" value="Porin3_Tom40"/>
    <property type="match status" value="1"/>
</dbReference>
<evidence type="ECO:0000256" key="6">
    <source>
        <dbReference type="ARBA" id="ARBA00022787"/>
    </source>
</evidence>
<feature type="region of interest" description="Disordered" evidence="10">
    <location>
        <begin position="1"/>
        <end position="38"/>
    </location>
</feature>
<dbReference type="Gene3D" id="2.40.160.10">
    <property type="entry name" value="Porin"/>
    <property type="match status" value="1"/>
</dbReference>
<dbReference type="InterPro" id="IPR037930">
    <property type="entry name" value="Tom40"/>
</dbReference>
<comment type="subcellular location">
    <subcellularLocation>
        <location evidence="1">Mitochondrion outer membrane</location>
        <topology evidence="1">Multi-pass membrane protein</topology>
    </subcellularLocation>
</comment>